<dbReference type="Pfam" id="PF01850">
    <property type="entry name" value="PIN"/>
    <property type="match status" value="1"/>
</dbReference>
<organism evidence="2 3">
    <name type="scientific">Nitrospira tepida</name>
    <dbReference type="NCBI Taxonomy" id="2973512"/>
    <lineage>
        <taxon>Bacteria</taxon>
        <taxon>Pseudomonadati</taxon>
        <taxon>Nitrospirota</taxon>
        <taxon>Nitrospiria</taxon>
        <taxon>Nitrospirales</taxon>
        <taxon>Nitrospiraceae</taxon>
        <taxon>Nitrospira</taxon>
    </lineage>
</organism>
<evidence type="ECO:0000313" key="2">
    <source>
        <dbReference type="EMBL" id="CAI4030050.1"/>
    </source>
</evidence>
<dbReference type="EMBL" id="OX365700">
    <property type="protein sequence ID" value="CAI4030050.1"/>
    <property type="molecule type" value="Genomic_DNA"/>
</dbReference>
<sequence>MILYCDTSALVKLYVEESGSSWVRQWVDACQVVGIAAIGYVETKAAFARAVHGGRVVRRRYRGIVADFEQDWSRYLVLEMSEQVIRQAGRLAEAHRLRAYDEVHLAAALHIRTRTAAEVNFLGFDEELNRAAGAEGLAVVPPPS</sequence>
<feature type="domain" description="PIN" evidence="1">
    <location>
        <begin position="4"/>
        <end position="131"/>
    </location>
</feature>
<dbReference type="Proteomes" id="UP001179121">
    <property type="component" value="Chromosome"/>
</dbReference>
<dbReference type="InterPro" id="IPR002716">
    <property type="entry name" value="PIN_dom"/>
</dbReference>
<dbReference type="Gene3D" id="3.40.50.1010">
    <property type="entry name" value="5'-nuclease"/>
    <property type="match status" value="1"/>
</dbReference>
<name>A0AA86T1I3_9BACT</name>
<dbReference type="RefSeq" id="WP_289267056.1">
    <property type="nucleotide sequence ID" value="NZ_OX365700.1"/>
</dbReference>
<dbReference type="CDD" id="cd09874">
    <property type="entry name" value="PIN_MT3492-like"/>
    <property type="match status" value="1"/>
</dbReference>
<evidence type="ECO:0000313" key="3">
    <source>
        <dbReference type="Proteomes" id="UP001179121"/>
    </source>
</evidence>
<gene>
    <name evidence="2" type="ORF">DNFV4_00474</name>
</gene>
<dbReference type="SUPFAM" id="SSF88723">
    <property type="entry name" value="PIN domain-like"/>
    <property type="match status" value="1"/>
</dbReference>
<accession>A0AA86T1I3</accession>
<protein>
    <submittedName>
        <fullName evidence="2">Ribonuclease VapC</fullName>
    </submittedName>
</protein>
<proteinExistence type="predicted"/>
<reference evidence="2" key="1">
    <citation type="submission" date="2022-10" db="EMBL/GenBank/DDBJ databases">
        <authorList>
            <person name="Koch H."/>
        </authorList>
    </citation>
    <scope>NUCLEOTIDE SEQUENCE</scope>
    <source>
        <strain evidence="2">DNF</strain>
    </source>
</reference>
<evidence type="ECO:0000259" key="1">
    <source>
        <dbReference type="Pfam" id="PF01850"/>
    </source>
</evidence>
<keyword evidence="3" id="KW-1185">Reference proteome</keyword>
<dbReference type="AlphaFoldDB" id="A0AA86T1I3"/>
<dbReference type="InterPro" id="IPR029060">
    <property type="entry name" value="PIN-like_dom_sf"/>
</dbReference>
<dbReference type="KEGG" id="nti:DNFV4_00474"/>